<evidence type="ECO:0000313" key="3">
    <source>
        <dbReference type="Proteomes" id="UP001596414"/>
    </source>
</evidence>
<protein>
    <submittedName>
        <fullName evidence="2">Uncharacterized protein</fullName>
    </submittedName>
</protein>
<keyword evidence="1" id="KW-1133">Transmembrane helix</keyword>
<dbReference type="RefSeq" id="WP_267638838.1">
    <property type="nucleotide sequence ID" value="NZ_JAODIY010000043.1"/>
</dbReference>
<feature type="transmembrane region" description="Helical" evidence="1">
    <location>
        <begin position="20"/>
        <end position="42"/>
    </location>
</feature>
<evidence type="ECO:0000256" key="1">
    <source>
        <dbReference type="SAM" id="Phobius"/>
    </source>
</evidence>
<keyword evidence="1" id="KW-0472">Membrane</keyword>
<name>A0ABD5X8B0_9EURY</name>
<sequence length="56" mass="6138">MTETVTSQREPTSKGGMGIFGKAMLLGMVIILLPLLPIYLVLKLYRMITGTSEPRA</sequence>
<dbReference type="EMBL" id="JBHSZQ010000019">
    <property type="protein sequence ID" value="MFC7126193.1"/>
    <property type="molecule type" value="Genomic_DNA"/>
</dbReference>
<dbReference type="AlphaFoldDB" id="A0ABD5X8B0"/>
<evidence type="ECO:0000313" key="2">
    <source>
        <dbReference type="EMBL" id="MFC7126193.1"/>
    </source>
</evidence>
<proteinExistence type="predicted"/>
<dbReference type="Pfam" id="PF24379">
    <property type="entry name" value="DUF7535"/>
    <property type="match status" value="1"/>
</dbReference>
<dbReference type="Proteomes" id="UP001596414">
    <property type="component" value="Unassembled WGS sequence"/>
</dbReference>
<dbReference type="InterPro" id="IPR055957">
    <property type="entry name" value="DUF7535"/>
</dbReference>
<reference evidence="2 3" key="1">
    <citation type="journal article" date="2014" name="Int. J. Syst. Evol. Microbiol.">
        <title>Complete genome sequence of Corynebacterium casei LMG S-19264T (=DSM 44701T), isolated from a smear-ripened cheese.</title>
        <authorList>
            <consortium name="US DOE Joint Genome Institute (JGI-PGF)"/>
            <person name="Walter F."/>
            <person name="Albersmeier A."/>
            <person name="Kalinowski J."/>
            <person name="Ruckert C."/>
        </authorList>
    </citation>
    <scope>NUCLEOTIDE SEQUENCE [LARGE SCALE GENOMIC DNA]</scope>
    <source>
        <strain evidence="2 3">CGMCC 4.7215</strain>
    </source>
</reference>
<organism evidence="2 3">
    <name type="scientific">Halovenus rubra</name>
    <dbReference type="NCBI Taxonomy" id="869890"/>
    <lineage>
        <taxon>Archaea</taxon>
        <taxon>Methanobacteriati</taxon>
        <taxon>Methanobacteriota</taxon>
        <taxon>Stenosarchaea group</taxon>
        <taxon>Halobacteria</taxon>
        <taxon>Halobacteriales</taxon>
        <taxon>Haloarculaceae</taxon>
        <taxon>Halovenus</taxon>
    </lineage>
</organism>
<gene>
    <name evidence="2" type="ORF">ACFQJ7_09115</name>
</gene>
<accession>A0ABD5X8B0</accession>
<keyword evidence="1" id="KW-0812">Transmembrane</keyword>
<comment type="caution">
    <text evidence="2">The sequence shown here is derived from an EMBL/GenBank/DDBJ whole genome shotgun (WGS) entry which is preliminary data.</text>
</comment>